<dbReference type="AlphaFoldDB" id="A0A2P2NEZ4"/>
<evidence type="ECO:0000313" key="1">
    <source>
        <dbReference type="EMBL" id="MBX41042.1"/>
    </source>
</evidence>
<sequence>MIHCHYILMEEVIQVSSGNTRSKRMINDLFYCWTRIKRRKIEE</sequence>
<accession>A0A2P2NEZ4</accession>
<proteinExistence type="predicted"/>
<organism evidence="1">
    <name type="scientific">Rhizophora mucronata</name>
    <name type="common">Asiatic mangrove</name>
    <dbReference type="NCBI Taxonomy" id="61149"/>
    <lineage>
        <taxon>Eukaryota</taxon>
        <taxon>Viridiplantae</taxon>
        <taxon>Streptophyta</taxon>
        <taxon>Embryophyta</taxon>
        <taxon>Tracheophyta</taxon>
        <taxon>Spermatophyta</taxon>
        <taxon>Magnoliopsida</taxon>
        <taxon>eudicotyledons</taxon>
        <taxon>Gunneridae</taxon>
        <taxon>Pentapetalae</taxon>
        <taxon>rosids</taxon>
        <taxon>fabids</taxon>
        <taxon>Malpighiales</taxon>
        <taxon>Rhizophoraceae</taxon>
        <taxon>Rhizophora</taxon>
    </lineage>
</organism>
<name>A0A2P2NEZ4_RHIMU</name>
<dbReference type="EMBL" id="GGEC01060558">
    <property type="protein sequence ID" value="MBX41042.1"/>
    <property type="molecule type" value="Transcribed_RNA"/>
</dbReference>
<reference evidence="1" key="1">
    <citation type="submission" date="2018-02" db="EMBL/GenBank/DDBJ databases">
        <title>Rhizophora mucronata_Transcriptome.</title>
        <authorList>
            <person name="Meera S.P."/>
            <person name="Sreeshan A."/>
            <person name="Augustine A."/>
        </authorList>
    </citation>
    <scope>NUCLEOTIDE SEQUENCE</scope>
    <source>
        <tissue evidence="1">Leaf</tissue>
    </source>
</reference>
<protein>
    <submittedName>
        <fullName evidence="1">Uncharacterized protein</fullName>
    </submittedName>
</protein>